<accession>A0ABP7SKY4</accession>
<sequence length="112" mass="11732">MKRRSVVRVHRLFDGHTVQDGPVIVLVEDGAITDVDLSGAAPPDGVPLTDLGDVTLLPGMTGGTSPPVRSRLRPRVEATPRPCGLGYWHGPGQPGGRTARLTHGAAGRPCAR</sequence>
<dbReference type="InterPro" id="IPR011059">
    <property type="entry name" value="Metal-dep_hydrolase_composite"/>
</dbReference>
<evidence type="ECO:0000256" key="1">
    <source>
        <dbReference type="SAM" id="MobiDB-lite"/>
    </source>
</evidence>
<protein>
    <submittedName>
        <fullName evidence="2">Uncharacterized protein</fullName>
    </submittedName>
</protein>
<comment type="caution">
    <text evidence="2">The sequence shown here is derived from an EMBL/GenBank/DDBJ whole genome shotgun (WGS) entry which is preliminary data.</text>
</comment>
<dbReference type="EMBL" id="BAAAZX010000021">
    <property type="protein sequence ID" value="GAA4013157.1"/>
    <property type="molecule type" value="Genomic_DNA"/>
</dbReference>
<feature type="region of interest" description="Disordered" evidence="1">
    <location>
        <begin position="80"/>
        <end position="112"/>
    </location>
</feature>
<evidence type="ECO:0000313" key="2">
    <source>
        <dbReference type="EMBL" id="GAA4013157.1"/>
    </source>
</evidence>
<name>A0ABP7SKY4_9ACTN</name>
<reference evidence="3" key="1">
    <citation type="journal article" date="2019" name="Int. J. Syst. Evol. Microbiol.">
        <title>The Global Catalogue of Microorganisms (GCM) 10K type strain sequencing project: providing services to taxonomists for standard genome sequencing and annotation.</title>
        <authorList>
            <consortium name="The Broad Institute Genomics Platform"/>
            <consortium name="The Broad Institute Genome Sequencing Center for Infectious Disease"/>
            <person name="Wu L."/>
            <person name="Ma J."/>
        </authorList>
    </citation>
    <scope>NUCLEOTIDE SEQUENCE [LARGE SCALE GENOMIC DNA]</scope>
    <source>
        <strain evidence="3">JCM 16924</strain>
    </source>
</reference>
<evidence type="ECO:0000313" key="3">
    <source>
        <dbReference type="Proteomes" id="UP001500456"/>
    </source>
</evidence>
<organism evidence="2 3">
    <name type="scientific">Streptomyces plumbiresistens</name>
    <dbReference type="NCBI Taxonomy" id="511811"/>
    <lineage>
        <taxon>Bacteria</taxon>
        <taxon>Bacillati</taxon>
        <taxon>Actinomycetota</taxon>
        <taxon>Actinomycetes</taxon>
        <taxon>Kitasatosporales</taxon>
        <taxon>Streptomycetaceae</taxon>
        <taxon>Streptomyces</taxon>
    </lineage>
</organism>
<dbReference type="Proteomes" id="UP001500456">
    <property type="component" value="Unassembled WGS sequence"/>
</dbReference>
<dbReference type="Gene3D" id="2.30.40.10">
    <property type="entry name" value="Urease, subunit C, domain 1"/>
    <property type="match status" value="1"/>
</dbReference>
<gene>
    <name evidence="2" type="ORF">GCM10022232_64200</name>
</gene>
<proteinExistence type="predicted"/>
<keyword evidence="3" id="KW-1185">Reference proteome</keyword>